<dbReference type="SUPFAM" id="SSF75304">
    <property type="entry name" value="Amidase signature (AS) enzymes"/>
    <property type="match status" value="1"/>
</dbReference>
<dbReference type="PANTHER" id="PTHR11895:SF151">
    <property type="entry name" value="GLUTAMYL-TRNA(GLN) AMIDOTRANSFERASE SUBUNIT A"/>
    <property type="match status" value="1"/>
</dbReference>
<dbReference type="GO" id="GO:0016740">
    <property type="term" value="F:transferase activity"/>
    <property type="evidence" value="ECO:0007669"/>
    <property type="project" value="UniProtKB-KW"/>
</dbReference>
<proteinExistence type="predicted"/>
<accession>A0A6M4JAL7</accession>
<dbReference type="Pfam" id="PF01425">
    <property type="entry name" value="Amidase"/>
    <property type="match status" value="1"/>
</dbReference>
<keyword evidence="2" id="KW-0808">Transferase</keyword>
<dbReference type="EMBL" id="CP053097">
    <property type="protein sequence ID" value="QJR44034.1"/>
    <property type="molecule type" value="Genomic_DNA"/>
</dbReference>
<name>A0A6M4JAL7_9MOLU</name>
<dbReference type="EC" id="6.3.5.7" evidence="2"/>
<protein>
    <submittedName>
        <fullName evidence="2">Asp-tRNA(Asn)/Glu-tRNA(Gln) amidotransferase subunit GatA</fullName>
        <ecNumber evidence="2">6.3.5.7</ecNumber>
    </submittedName>
</protein>
<dbReference type="AlphaFoldDB" id="A0A6M4JAL7"/>
<feature type="domain" description="Amidase" evidence="1">
    <location>
        <begin position="31"/>
        <end position="425"/>
    </location>
</feature>
<dbReference type="PANTHER" id="PTHR11895">
    <property type="entry name" value="TRANSAMIDASE"/>
    <property type="match status" value="1"/>
</dbReference>
<gene>
    <name evidence="2" type="primary">gatA</name>
    <name evidence="2" type="ORF">HLA92_01095</name>
</gene>
<reference evidence="2 3" key="1">
    <citation type="submission" date="2020-05" db="EMBL/GenBank/DDBJ databases">
        <title>Novel Mycoplasma species detected in Mirounga angustirostris (northern elephant seal) from the USA.</title>
        <authorList>
            <person name="Volokhov D.V."/>
        </authorList>
    </citation>
    <scope>NUCLEOTIDE SEQUENCE [LARGE SCALE GENOMIC DNA]</scope>
    <source>
        <strain evidence="2 3">Mirounga ES2806-NAS</strain>
    </source>
</reference>
<dbReference type="GO" id="GO:0050567">
    <property type="term" value="F:glutaminyl-tRNA synthase (glutamine-hydrolyzing) activity"/>
    <property type="evidence" value="ECO:0007669"/>
    <property type="project" value="UniProtKB-EC"/>
</dbReference>
<keyword evidence="2" id="KW-0436">Ligase</keyword>
<evidence type="ECO:0000313" key="3">
    <source>
        <dbReference type="Proteomes" id="UP000502118"/>
    </source>
</evidence>
<dbReference type="Gene3D" id="3.90.1300.10">
    <property type="entry name" value="Amidase signature (AS) domain"/>
    <property type="match status" value="1"/>
</dbReference>
<dbReference type="RefSeq" id="WP_171112685.1">
    <property type="nucleotide sequence ID" value="NZ_CP053097.1"/>
</dbReference>
<organism evidence="2 3">
    <name type="scientific">Mycoplasma miroungirhinis</name>
    <dbReference type="NCBI Taxonomy" id="754516"/>
    <lineage>
        <taxon>Bacteria</taxon>
        <taxon>Bacillati</taxon>
        <taxon>Mycoplasmatota</taxon>
        <taxon>Mollicutes</taxon>
        <taxon>Mycoplasmataceae</taxon>
        <taxon>Mycoplasma</taxon>
    </lineage>
</organism>
<dbReference type="InterPro" id="IPR023631">
    <property type="entry name" value="Amidase_dom"/>
</dbReference>
<dbReference type="NCBIfam" id="NF005517">
    <property type="entry name" value="PRK07139.1"/>
    <property type="match status" value="1"/>
</dbReference>
<dbReference type="KEGG" id="mmio:HLA92_01095"/>
<evidence type="ECO:0000259" key="1">
    <source>
        <dbReference type="Pfam" id="PF01425"/>
    </source>
</evidence>
<keyword evidence="3" id="KW-1185">Reference proteome</keyword>
<dbReference type="InterPro" id="IPR036928">
    <property type="entry name" value="AS_sf"/>
</dbReference>
<dbReference type="InterPro" id="IPR000120">
    <property type="entry name" value="Amidase"/>
</dbReference>
<sequence>MIKKGNLEAAILDAKHDDNNAISFIYENAKLNNHGPLANTVFSLKSNYATKDAVSHASSYFLENFHPYYDATVVSLLKDAGATCAFKTHLDEFGLGGSGTFSHYGIVANPLNKDHYVGGSSSGSAATLNDNISFAIGSDTGDSVRKPASYVDKIGFKPSYGAVSRYGLFAFASSLDTVAWMTHNVNDAFEIANVVFKEDFKNDNTSQNLEFLKNKIIENKPNVISYLDCFNFLTKEVATSYQNLLNKLKANNITLQPIKVDEDLLNCISVVYQIIAFTEASSNLANLSGIHFGQQISDDNWEQTYLKTRQSGLGLMVQRRILLGSYYLEKDNQDKYLKKAQKMRRYLVNYFTNIHNNCDIFIYPATKSSAPRFDSKSTITFMDDILTNANLIGNPSITIPLAKDENNLPFSIALDAKKFNDVKLLQYALYIEKIIGEK</sequence>
<dbReference type="Proteomes" id="UP000502118">
    <property type="component" value="Chromosome"/>
</dbReference>
<evidence type="ECO:0000313" key="2">
    <source>
        <dbReference type="EMBL" id="QJR44034.1"/>
    </source>
</evidence>